<evidence type="ECO:0000313" key="6">
    <source>
        <dbReference type="Proteomes" id="UP000318413"/>
    </source>
</evidence>
<accession>A0A502CE17</accession>
<dbReference type="GO" id="GO:0004888">
    <property type="term" value="F:transmembrane signaling receptor activity"/>
    <property type="evidence" value="ECO:0007669"/>
    <property type="project" value="InterPro"/>
</dbReference>
<evidence type="ECO:0000313" key="5">
    <source>
        <dbReference type="EMBL" id="TPG10922.1"/>
    </source>
</evidence>
<dbReference type="AlphaFoldDB" id="A0A502CE17"/>
<dbReference type="OrthoDB" id="266313at2"/>
<keyword evidence="6" id="KW-1185">Reference proteome</keyword>
<dbReference type="Proteomes" id="UP000318413">
    <property type="component" value="Unassembled WGS sequence"/>
</dbReference>
<evidence type="ECO:0000259" key="4">
    <source>
        <dbReference type="PROSITE" id="PS50111"/>
    </source>
</evidence>
<dbReference type="PANTHER" id="PTHR32089">
    <property type="entry name" value="METHYL-ACCEPTING CHEMOTAXIS PROTEIN MCPB"/>
    <property type="match status" value="1"/>
</dbReference>
<dbReference type="PANTHER" id="PTHR32089:SF112">
    <property type="entry name" value="LYSOZYME-LIKE PROTEIN-RELATED"/>
    <property type="match status" value="1"/>
</dbReference>
<evidence type="ECO:0000256" key="1">
    <source>
        <dbReference type="ARBA" id="ARBA00023224"/>
    </source>
</evidence>
<reference evidence="5 6" key="1">
    <citation type="journal article" date="2019" name="Environ. Microbiol.">
        <title>Species interactions and distinct microbial communities in high Arctic permafrost affected cryosols are associated with the CH4 and CO2 gas fluxes.</title>
        <authorList>
            <person name="Altshuler I."/>
            <person name="Hamel J."/>
            <person name="Turney S."/>
            <person name="Magnuson E."/>
            <person name="Levesque R."/>
            <person name="Greer C."/>
            <person name="Whyte L.G."/>
        </authorList>
    </citation>
    <scope>NUCLEOTIDE SEQUENCE [LARGE SCALE GENOMIC DNA]</scope>
    <source>
        <strain evidence="5 6">S5.1</strain>
    </source>
</reference>
<dbReference type="InterPro" id="IPR004089">
    <property type="entry name" value="MCPsignal_dom"/>
</dbReference>
<gene>
    <name evidence="5" type="ORF">EAH84_11605</name>
</gene>
<comment type="caution">
    <text evidence="5">The sequence shown here is derived from an EMBL/GenBank/DDBJ whole genome shotgun (WGS) entry which is preliminary data.</text>
</comment>
<proteinExistence type="inferred from homology"/>
<name>A0A502CE17_9SPHN</name>
<dbReference type="GO" id="GO:0016020">
    <property type="term" value="C:membrane"/>
    <property type="evidence" value="ECO:0007669"/>
    <property type="project" value="InterPro"/>
</dbReference>
<comment type="similarity">
    <text evidence="2">Belongs to the methyl-accepting chemotaxis (MCP) protein family.</text>
</comment>
<dbReference type="EMBL" id="RCZK01000009">
    <property type="protein sequence ID" value="TPG10922.1"/>
    <property type="molecule type" value="Genomic_DNA"/>
</dbReference>
<dbReference type="InterPro" id="IPR004090">
    <property type="entry name" value="Chemotax_Me-accpt_rcpt"/>
</dbReference>
<dbReference type="SMART" id="SM00283">
    <property type="entry name" value="MA"/>
    <property type="match status" value="1"/>
</dbReference>
<keyword evidence="1 3" id="KW-0807">Transducer</keyword>
<organism evidence="5 6">
    <name type="scientific">Sphingomonas oligophenolica</name>
    <dbReference type="NCBI Taxonomy" id="301154"/>
    <lineage>
        <taxon>Bacteria</taxon>
        <taxon>Pseudomonadati</taxon>
        <taxon>Pseudomonadota</taxon>
        <taxon>Alphaproteobacteria</taxon>
        <taxon>Sphingomonadales</taxon>
        <taxon>Sphingomonadaceae</taxon>
        <taxon>Sphingomonas</taxon>
    </lineage>
</organism>
<dbReference type="Pfam" id="PF00015">
    <property type="entry name" value="MCPsignal"/>
    <property type="match status" value="1"/>
</dbReference>
<dbReference type="GO" id="GO:0006935">
    <property type="term" value="P:chemotaxis"/>
    <property type="evidence" value="ECO:0007669"/>
    <property type="project" value="InterPro"/>
</dbReference>
<dbReference type="PRINTS" id="PR00260">
    <property type="entry name" value="CHEMTRNSDUCR"/>
</dbReference>
<sequence>MTTVTPERSVAEHLRDYDWDGAIAPGCAAIVAALTPADFEEFAKGFWEHYLTLPTTASIRGYFTPERLSARIASSLAYAQAKYHHPFDDHWKRIAMRHAEESRKSGIPLPTLQAALSFSHSRTLALIHERLDDDSARVLKLCDVVQRITLVEADIMSQHVAALDAADAAAERLERAATFRDHIASSIETAAALGAKIEIQADSASSTTQAVLGRAGEIAAAAEQSAVAMRDAAQTAAGLIRAIEDARGEVEVAAEVATRAAGQAGEAVGMSEALSVHAKSIESVLGLIRDIAGQTNLLALNATIEAARAGDAGRGFAVVAQEVKSLASQTARATDDIAGQIAAIQAATRATVNTNIGIRTIVGEVQGSATRIRSAMEAQVMTVSSITASVDETALAAGSMATTIATMLADTQSVSNEIAALGKGFGEVGDELSRLRVSADDFSASVG</sequence>
<dbReference type="RefSeq" id="WP_140872136.1">
    <property type="nucleotide sequence ID" value="NZ_RCZK01000009.1"/>
</dbReference>
<evidence type="ECO:0000256" key="3">
    <source>
        <dbReference type="PROSITE-ProRule" id="PRU00284"/>
    </source>
</evidence>
<dbReference type="PROSITE" id="PS50111">
    <property type="entry name" value="CHEMOTAXIS_TRANSDUC_2"/>
    <property type="match status" value="1"/>
</dbReference>
<dbReference type="SUPFAM" id="SSF58104">
    <property type="entry name" value="Methyl-accepting chemotaxis protein (MCP) signaling domain"/>
    <property type="match status" value="1"/>
</dbReference>
<evidence type="ECO:0000256" key="2">
    <source>
        <dbReference type="ARBA" id="ARBA00029447"/>
    </source>
</evidence>
<dbReference type="Gene3D" id="1.10.287.950">
    <property type="entry name" value="Methyl-accepting chemotaxis protein"/>
    <property type="match status" value="1"/>
</dbReference>
<dbReference type="GO" id="GO:0007165">
    <property type="term" value="P:signal transduction"/>
    <property type="evidence" value="ECO:0007669"/>
    <property type="project" value="UniProtKB-KW"/>
</dbReference>
<protein>
    <submittedName>
        <fullName evidence="5">Chemotaxis protein</fullName>
    </submittedName>
</protein>
<feature type="domain" description="Methyl-accepting transducer" evidence="4">
    <location>
        <begin position="193"/>
        <end position="415"/>
    </location>
</feature>